<evidence type="ECO:0000313" key="1">
    <source>
        <dbReference type="EMBL" id="OGG02528.1"/>
    </source>
</evidence>
<accession>A0A1F5YQQ5</accession>
<protein>
    <submittedName>
        <fullName evidence="1">Uncharacterized protein</fullName>
    </submittedName>
</protein>
<dbReference type="Proteomes" id="UP000178448">
    <property type="component" value="Unassembled WGS sequence"/>
</dbReference>
<proteinExistence type="predicted"/>
<dbReference type="EMBL" id="MFJD01000007">
    <property type="protein sequence ID" value="OGG02528.1"/>
    <property type="molecule type" value="Genomic_DNA"/>
</dbReference>
<gene>
    <name evidence="1" type="ORF">A2Z33_01890</name>
</gene>
<evidence type="ECO:0000313" key="2">
    <source>
        <dbReference type="Proteomes" id="UP000178448"/>
    </source>
</evidence>
<organism evidence="1 2">
    <name type="scientific">Candidatus Gottesmanbacteria bacterium RBG_16_52_11</name>
    <dbReference type="NCBI Taxonomy" id="1798374"/>
    <lineage>
        <taxon>Bacteria</taxon>
        <taxon>Candidatus Gottesmaniibacteriota</taxon>
    </lineage>
</organism>
<dbReference type="AlphaFoldDB" id="A0A1F5YQQ5"/>
<comment type="caution">
    <text evidence="1">The sequence shown here is derived from an EMBL/GenBank/DDBJ whole genome shotgun (WGS) entry which is preliminary data.</text>
</comment>
<name>A0A1F5YQQ5_9BACT</name>
<reference evidence="1 2" key="1">
    <citation type="journal article" date="2016" name="Nat. Commun.">
        <title>Thousands of microbial genomes shed light on interconnected biogeochemical processes in an aquifer system.</title>
        <authorList>
            <person name="Anantharaman K."/>
            <person name="Brown C.T."/>
            <person name="Hug L.A."/>
            <person name="Sharon I."/>
            <person name="Castelle C.J."/>
            <person name="Probst A.J."/>
            <person name="Thomas B.C."/>
            <person name="Singh A."/>
            <person name="Wilkins M.J."/>
            <person name="Karaoz U."/>
            <person name="Brodie E.L."/>
            <person name="Williams K.H."/>
            <person name="Hubbard S.S."/>
            <person name="Banfield J.F."/>
        </authorList>
    </citation>
    <scope>NUCLEOTIDE SEQUENCE [LARGE SCALE GENOMIC DNA]</scope>
</reference>
<sequence>MPENEIYIGKNGCGVPESAISRPGTNNIFRGGSGLSRLAIRTSEDDIYIIDADTDGFFFEVSHIGDTIDFAATTKGWHSNPDSRHPDLYFSHLAEYAIIYFQKQGFTILAIRDFWDSQLEGLGFPGNINYHTFCAALAAISDPTDEDLQQAAATTVTGILAARLGYTEIIFNNIVFDAGHQPVSVKVEFRRPDASKNAPDI</sequence>